<dbReference type="InterPro" id="IPR035940">
    <property type="entry name" value="CAP_sf"/>
</dbReference>
<protein>
    <recommendedName>
        <fullName evidence="2">SCP domain-containing protein</fullName>
    </recommendedName>
</protein>
<proteinExistence type="predicted"/>
<reference evidence="4" key="1">
    <citation type="journal article" date="2015" name="Nat. Genet.">
        <title>The genome and transcriptome of the zoonotic hookworm Ancylostoma ceylanicum identify infection-specific gene families.</title>
        <authorList>
            <person name="Schwarz E.M."/>
            <person name="Hu Y."/>
            <person name="Antoshechkin I."/>
            <person name="Miller M.M."/>
            <person name="Sternberg P.W."/>
            <person name="Aroian R.V."/>
        </authorList>
    </citation>
    <scope>NUCLEOTIDE SEQUENCE</scope>
    <source>
        <strain evidence="4">HY135</strain>
    </source>
</reference>
<name>A0A016WJD3_9BILA</name>
<dbReference type="Pfam" id="PF00188">
    <property type="entry name" value="CAP"/>
    <property type="match status" value="1"/>
</dbReference>
<evidence type="ECO:0000313" key="4">
    <source>
        <dbReference type="Proteomes" id="UP000024635"/>
    </source>
</evidence>
<dbReference type="InterPro" id="IPR014044">
    <property type="entry name" value="CAP_dom"/>
</dbReference>
<keyword evidence="4" id="KW-1185">Reference proteome</keyword>
<dbReference type="SMART" id="SM00198">
    <property type="entry name" value="SCP"/>
    <property type="match status" value="1"/>
</dbReference>
<feature type="region of interest" description="Disordered" evidence="1">
    <location>
        <begin position="1"/>
        <end position="66"/>
    </location>
</feature>
<dbReference type="AlphaFoldDB" id="A0A016WJD3"/>
<dbReference type="OrthoDB" id="5903440at2759"/>
<feature type="domain" description="SCP" evidence="2">
    <location>
        <begin position="81"/>
        <end position="188"/>
    </location>
</feature>
<comment type="caution">
    <text evidence="3">The sequence shown here is derived from an EMBL/GenBank/DDBJ whole genome shotgun (WGS) entry which is preliminary data.</text>
</comment>
<evidence type="ECO:0000259" key="2">
    <source>
        <dbReference type="SMART" id="SM00198"/>
    </source>
</evidence>
<evidence type="ECO:0000256" key="1">
    <source>
        <dbReference type="SAM" id="MobiDB-lite"/>
    </source>
</evidence>
<dbReference type="EMBL" id="JARK01000236">
    <property type="protein sequence ID" value="EYC39934.1"/>
    <property type="molecule type" value="Genomic_DNA"/>
</dbReference>
<dbReference type="CDD" id="cd05380">
    <property type="entry name" value="CAP_euk"/>
    <property type="match status" value="1"/>
</dbReference>
<feature type="compositionally biased region" description="Basic and acidic residues" evidence="1">
    <location>
        <begin position="52"/>
        <end position="63"/>
    </location>
</feature>
<gene>
    <name evidence="3" type="primary">Acey_s0636.g940</name>
    <name evidence="3" type="ORF">Y032_0636g940</name>
</gene>
<dbReference type="Gene3D" id="3.40.33.10">
    <property type="entry name" value="CAP"/>
    <property type="match status" value="1"/>
</dbReference>
<dbReference type="SUPFAM" id="SSF55797">
    <property type="entry name" value="PR-1-like"/>
    <property type="match status" value="1"/>
</dbReference>
<evidence type="ECO:0000313" key="3">
    <source>
        <dbReference type="EMBL" id="EYC39934.1"/>
    </source>
</evidence>
<sequence>MESPGAHPRTRAGHNPRQEGSPAITGLGVINLQYKPRGDSQGNLRESPIKGNAERHKAPDNKHNVVRGCGPSCNTAGLTPEVRQQILDFHSEKGKSLSWDCDLEQKAYDSIKTNEVDTRSIGHPANEYAEMPGPDGTMEKNVKDALNYWWDQNRNHERDNMNNANEKVGCTYKVDPPLFHFICAYLLFLCVGSLMAGPSCDTAGLTPEVRQQILDFHSGKGKSLVSRPRAAIASKSKSHVQPKVSRAGTATWSRKLTIQSRPTRLIPVALDILLTNTRRCQGKHHIFLFHKYWVITGSCARPDGTMEKQVREALNYWWDENKYNARDKACLSLRKKSLFS</sequence>
<dbReference type="Proteomes" id="UP000024635">
    <property type="component" value="Unassembled WGS sequence"/>
</dbReference>
<accession>A0A016WJD3</accession>
<organism evidence="3 4">
    <name type="scientific">Ancylostoma ceylanicum</name>
    <dbReference type="NCBI Taxonomy" id="53326"/>
    <lineage>
        <taxon>Eukaryota</taxon>
        <taxon>Metazoa</taxon>
        <taxon>Ecdysozoa</taxon>
        <taxon>Nematoda</taxon>
        <taxon>Chromadorea</taxon>
        <taxon>Rhabditida</taxon>
        <taxon>Rhabditina</taxon>
        <taxon>Rhabditomorpha</taxon>
        <taxon>Strongyloidea</taxon>
        <taxon>Ancylostomatidae</taxon>
        <taxon>Ancylostomatinae</taxon>
        <taxon>Ancylostoma</taxon>
    </lineage>
</organism>